<comment type="subcellular location">
    <subcellularLocation>
        <location evidence="1">Membrane</location>
        <topology evidence="1">Multi-pass membrane protein</topology>
    </subcellularLocation>
</comment>
<gene>
    <name evidence="7" type="ORF">BDV96DRAFT_551666</name>
</gene>
<dbReference type="PROSITE" id="PS50850">
    <property type="entry name" value="MFS"/>
    <property type="match status" value="1"/>
</dbReference>
<dbReference type="OrthoDB" id="268400at2759"/>
<name>A0A6A5YZ91_9PLEO</name>
<feature type="transmembrane region" description="Helical" evidence="5">
    <location>
        <begin position="54"/>
        <end position="83"/>
    </location>
</feature>
<evidence type="ECO:0000259" key="6">
    <source>
        <dbReference type="PROSITE" id="PS50850"/>
    </source>
</evidence>
<keyword evidence="3 5" id="KW-1133">Transmembrane helix</keyword>
<dbReference type="GO" id="GO:0022857">
    <property type="term" value="F:transmembrane transporter activity"/>
    <property type="evidence" value="ECO:0007669"/>
    <property type="project" value="InterPro"/>
</dbReference>
<accession>A0A6A5YZ91</accession>
<protein>
    <submittedName>
        <fullName evidence="7">MFS transporter</fullName>
    </submittedName>
</protein>
<proteinExistence type="predicted"/>
<keyword evidence="2 5" id="KW-0812">Transmembrane</keyword>
<dbReference type="EMBL" id="ML977333">
    <property type="protein sequence ID" value="KAF2111897.1"/>
    <property type="molecule type" value="Genomic_DNA"/>
</dbReference>
<keyword evidence="8" id="KW-1185">Reference proteome</keyword>
<keyword evidence="4 5" id="KW-0472">Membrane</keyword>
<feature type="transmembrane region" description="Helical" evidence="5">
    <location>
        <begin position="447"/>
        <end position="466"/>
    </location>
</feature>
<feature type="transmembrane region" description="Helical" evidence="5">
    <location>
        <begin position="409"/>
        <end position="435"/>
    </location>
</feature>
<feature type="transmembrane region" description="Helical" evidence="5">
    <location>
        <begin position="132"/>
        <end position="149"/>
    </location>
</feature>
<sequence>MAQTTPTLKPAAGKKKHNLGSLQLRHVDSGHIILIPTPMNDPNDPLNWSTAYRWYIAVLVSAAIFFCNFLSAGPSVVITQVTADFFGAPPENPNFVADISKAAYFFTTTALMQGLGALFWMPLIIKYGRRPVYVSSFVLYTICAVWAGASKSYGSELASRIVMGGAAGAAEVLAPLTIADIFFLHERGTVMAIYTCALSSGVSGGIIVSGLISIKNDWRMIYWVSTALIGTCTILVILTFPETVYLRDENSAAAVITQDNVCSNDTIPEKRSYASTLRIFEGTHTQESLLKLYIRPIVLLILPPVLWATLVMAGTIGFLVAISSNFAPAFSEAYNFQPWQSGLCFIAALIGSFIGIFCGGHFGDWVADKQTKRNGGIREPEMRLPAILISVITAPLGLVLYGVGIYYKLHWICPTIGLALINFSIVQATNISLVYTIDCYRPVAGEITVTQFGFKSAIGFLLSFYTNPWVQNSGYLNSYGAMAGISGGLLALGIPFFFWGHKIRRATWQWAPIRKCVHWDDDREIGE</sequence>
<feature type="transmembrane region" description="Helical" evidence="5">
    <location>
        <begin position="384"/>
        <end position="403"/>
    </location>
</feature>
<feature type="transmembrane region" description="Helical" evidence="5">
    <location>
        <begin position="478"/>
        <end position="499"/>
    </location>
</feature>
<evidence type="ECO:0000256" key="1">
    <source>
        <dbReference type="ARBA" id="ARBA00004141"/>
    </source>
</evidence>
<feature type="transmembrane region" description="Helical" evidence="5">
    <location>
        <begin position="103"/>
        <end position="125"/>
    </location>
</feature>
<dbReference type="InterPro" id="IPR036259">
    <property type="entry name" value="MFS_trans_sf"/>
</dbReference>
<feature type="transmembrane region" description="Helical" evidence="5">
    <location>
        <begin position="220"/>
        <end position="240"/>
    </location>
</feature>
<evidence type="ECO:0000256" key="3">
    <source>
        <dbReference type="ARBA" id="ARBA00022989"/>
    </source>
</evidence>
<evidence type="ECO:0000256" key="5">
    <source>
        <dbReference type="SAM" id="Phobius"/>
    </source>
</evidence>
<dbReference type="Gene3D" id="1.20.1250.20">
    <property type="entry name" value="MFS general substrate transporter like domains"/>
    <property type="match status" value="1"/>
</dbReference>
<evidence type="ECO:0000256" key="2">
    <source>
        <dbReference type="ARBA" id="ARBA00022692"/>
    </source>
</evidence>
<organism evidence="7 8">
    <name type="scientific">Lophiotrema nucula</name>
    <dbReference type="NCBI Taxonomy" id="690887"/>
    <lineage>
        <taxon>Eukaryota</taxon>
        <taxon>Fungi</taxon>
        <taxon>Dikarya</taxon>
        <taxon>Ascomycota</taxon>
        <taxon>Pezizomycotina</taxon>
        <taxon>Dothideomycetes</taxon>
        <taxon>Pleosporomycetidae</taxon>
        <taxon>Pleosporales</taxon>
        <taxon>Lophiotremataceae</taxon>
        <taxon>Lophiotrema</taxon>
    </lineage>
</organism>
<feature type="transmembrane region" description="Helical" evidence="5">
    <location>
        <begin position="191"/>
        <end position="214"/>
    </location>
</feature>
<feature type="transmembrane region" description="Helical" evidence="5">
    <location>
        <begin position="342"/>
        <end position="363"/>
    </location>
</feature>
<dbReference type="Pfam" id="PF07690">
    <property type="entry name" value="MFS_1"/>
    <property type="match status" value="1"/>
</dbReference>
<evidence type="ECO:0000313" key="8">
    <source>
        <dbReference type="Proteomes" id="UP000799770"/>
    </source>
</evidence>
<dbReference type="InterPro" id="IPR011701">
    <property type="entry name" value="MFS"/>
</dbReference>
<dbReference type="GO" id="GO:0005886">
    <property type="term" value="C:plasma membrane"/>
    <property type="evidence" value="ECO:0007669"/>
    <property type="project" value="TreeGrafter"/>
</dbReference>
<feature type="domain" description="Major facilitator superfamily (MFS) profile" evidence="6">
    <location>
        <begin position="56"/>
        <end position="505"/>
    </location>
</feature>
<dbReference type="PANTHER" id="PTHR23502">
    <property type="entry name" value="MAJOR FACILITATOR SUPERFAMILY"/>
    <property type="match status" value="1"/>
</dbReference>
<dbReference type="InterPro" id="IPR020846">
    <property type="entry name" value="MFS_dom"/>
</dbReference>
<dbReference type="SUPFAM" id="SSF103473">
    <property type="entry name" value="MFS general substrate transporter"/>
    <property type="match status" value="1"/>
</dbReference>
<feature type="transmembrane region" description="Helical" evidence="5">
    <location>
        <begin position="161"/>
        <end position="184"/>
    </location>
</feature>
<dbReference type="AlphaFoldDB" id="A0A6A5YZ91"/>
<dbReference type="PANTHER" id="PTHR23502:SF34">
    <property type="entry name" value="PROTEIN HOL1"/>
    <property type="match status" value="1"/>
</dbReference>
<evidence type="ECO:0000313" key="7">
    <source>
        <dbReference type="EMBL" id="KAF2111897.1"/>
    </source>
</evidence>
<dbReference type="Proteomes" id="UP000799770">
    <property type="component" value="Unassembled WGS sequence"/>
</dbReference>
<feature type="transmembrane region" description="Helical" evidence="5">
    <location>
        <begin position="297"/>
        <end position="322"/>
    </location>
</feature>
<evidence type="ECO:0000256" key="4">
    <source>
        <dbReference type="ARBA" id="ARBA00023136"/>
    </source>
</evidence>
<reference evidence="7" key="1">
    <citation type="journal article" date="2020" name="Stud. Mycol.">
        <title>101 Dothideomycetes genomes: a test case for predicting lifestyles and emergence of pathogens.</title>
        <authorList>
            <person name="Haridas S."/>
            <person name="Albert R."/>
            <person name="Binder M."/>
            <person name="Bloem J."/>
            <person name="Labutti K."/>
            <person name="Salamov A."/>
            <person name="Andreopoulos B."/>
            <person name="Baker S."/>
            <person name="Barry K."/>
            <person name="Bills G."/>
            <person name="Bluhm B."/>
            <person name="Cannon C."/>
            <person name="Castanera R."/>
            <person name="Culley D."/>
            <person name="Daum C."/>
            <person name="Ezra D."/>
            <person name="Gonzalez J."/>
            <person name="Henrissat B."/>
            <person name="Kuo A."/>
            <person name="Liang C."/>
            <person name="Lipzen A."/>
            <person name="Lutzoni F."/>
            <person name="Magnuson J."/>
            <person name="Mondo S."/>
            <person name="Nolan M."/>
            <person name="Ohm R."/>
            <person name="Pangilinan J."/>
            <person name="Park H.-J."/>
            <person name="Ramirez L."/>
            <person name="Alfaro M."/>
            <person name="Sun H."/>
            <person name="Tritt A."/>
            <person name="Yoshinaga Y."/>
            <person name="Zwiers L.-H."/>
            <person name="Turgeon B."/>
            <person name="Goodwin S."/>
            <person name="Spatafora J."/>
            <person name="Crous P."/>
            <person name="Grigoriev I."/>
        </authorList>
    </citation>
    <scope>NUCLEOTIDE SEQUENCE</scope>
    <source>
        <strain evidence="7">CBS 627.86</strain>
    </source>
</reference>